<dbReference type="PROSITE" id="PS51257">
    <property type="entry name" value="PROKAR_LIPOPROTEIN"/>
    <property type="match status" value="1"/>
</dbReference>
<sequence length="93" mass="10470">MNTMKTKLLTLAAVGLLLAACQTMTPEERRAADGNTCASYGFRRGTDAFATCLQRIELDRRAEARSFRYDNDTMMWGWNRPVVIARPVIVQAN</sequence>
<dbReference type="AlphaFoldDB" id="A0A0L8BQ24"/>
<proteinExistence type="predicted"/>
<dbReference type="RefSeq" id="WP_053250681.1">
    <property type="nucleotide sequence ID" value="NZ_LGAP01000015.1"/>
</dbReference>
<dbReference type="OrthoDB" id="8163917at2"/>
<reference evidence="2" key="1">
    <citation type="submission" date="2015-07" db="EMBL/GenBank/DDBJ databases">
        <title>Whole genome sequence of an Ensifer adhaerens strain isolated from a cave pool in the Wind Cave National Park.</title>
        <authorList>
            <person name="Eng W.W.H."/>
            <person name="Gan H.M."/>
            <person name="Barton H.A."/>
            <person name="Savka M.A."/>
        </authorList>
    </citation>
    <scope>NUCLEOTIDE SEQUENCE [LARGE SCALE GENOMIC DNA]</scope>
    <source>
        <strain evidence="2">SD006</strain>
    </source>
</reference>
<dbReference type="EMBL" id="LGAP01000015">
    <property type="protein sequence ID" value="KOF16683.1"/>
    <property type="molecule type" value="Genomic_DNA"/>
</dbReference>
<protein>
    <recommendedName>
        <fullName evidence="3">Lipoprotein</fullName>
    </recommendedName>
</protein>
<evidence type="ECO:0008006" key="3">
    <source>
        <dbReference type="Google" id="ProtNLM"/>
    </source>
</evidence>
<name>A0A0L8BQ24_ENSAD</name>
<dbReference type="Proteomes" id="UP000037425">
    <property type="component" value="Unassembled WGS sequence"/>
</dbReference>
<accession>A0A0L8BQ24</accession>
<gene>
    <name evidence="1" type="ORF">AC244_20630</name>
</gene>
<organism evidence="1 2">
    <name type="scientific">Ensifer adhaerens</name>
    <name type="common">Sinorhizobium morelense</name>
    <dbReference type="NCBI Taxonomy" id="106592"/>
    <lineage>
        <taxon>Bacteria</taxon>
        <taxon>Pseudomonadati</taxon>
        <taxon>Pseudomonadota</taxon>
        <taxon>Alphaproteobacteria</taxon>
        <taxon>Hyphomicrobiales</taxon>
        <taxon>Rhizobiaceae</taxon>
        <taxon>Sinorhizobium/Ensifer group</taxon>
        <taxon>Ensifer</taxon>
    </lineage>
</organism>
<comment type="caution">
    <text evidence="1">The sequence shown here is derived from an EMBL/GenBank/DDBJ whole genome shotgun (WGS) entry which is preliminary data.</text>
</comment>
<dbReference type="PATRIC" id="fig|106592.7.peg.1959"/>
<evidence type="ECO:0000313" key="1">
    <source>
        <dbReference type="EMBL" id="KOF16683.1"/>
    </source>
</evidence>
<evidence type="ECO:0000313" key="2">
    <source>
        <dbReference type="Proteomes" id="UP000037425"/>
    </source>
</evidence>